<evidence type="ECO:0000313" key="11">
    <source>
        <dbReference type="EMBL" id="KJU84156.1"/>
    </source>
</evidence>
<feature type="non-terminal residue" evidence="11">
    <location>
        <position position="1"/>
    </location>
</feature>
<keyword evidence="5" id="KW-0479">Metal-binding</keyword>
<proteinExistence type="inferred from homology"/>
<evidence type="ECO:0000256" key="4">
    <source>
        <dbReference type="ARBA" id="ARBA00022695"/>
    </source>
</evidence>
<evidence type="ECO:0000256" key="7">
    <source>
        <dbReference type="ARBA" id="ARBA00022840"/>
    </source>
</evidence>
<dbReference type="CDD" id="cd05403">
    <property type="entry name" value="NT_KNTase_like"/>
    <property type="match status" value="1"/>
</dbReference>
<dbReference type="GO" id="GO:0046872">
    <property type="term" value="F:metal ion binding"/>
    <property type="evidence" value="ECO:0007669"/>
    <property type="project" value="UniProtKB-KW"/>
</dbReference>
<evidence type="ECO:0000256" key="2">
    <source>
        <dbReference type="ARBA" id="ARBA00022649"/>
    </source>
</evidence>
<dbReference type="PANTHER" id="PTHR33571:SF19">
    <property type="entry name" value="PROTEIN ADENYLYLTRANSFERASE MJ0128-RELATED"/>
    <property type="match status" value="1"/>
</dbReference>
<accession>A0A0F3GQH8</accession>
<evidence type="ECO:0000256" key="8">
    <source>
        <dbReference type="ARBA" id="ARBA00022842"/>
    </source>
</evidence>
<organism evidence="11 12">
    <name type="scientific">Candidatus Magnetobacterium bavaricum</name>
    <dbReference type="NCBI Taxonomy" id="29290"/>
    <lineage>
        <taxon>Bacteria</taxon>
        <taxon>Pseudomonadati</taxon>
        <taxon>Nitrospirota</taxon>
        <taxon>Thermodesulfovibrionia</taxon>
        <taxon>Thermodesulfovibrionales</taxon>
        <taxon>Candidatus Magnetobacteriaceae</taxon>
        <taxon>Candidatus Magnetobacterium</taxon>
    </lineage>
</organism>
<keyword evidence="2" id="KW-1277">Toxin-antitoxin system</keyword>
<name>A0A0F3GQH8_9BACT</name>
<dbReference type="AlphaFoldDB" id="A0A0F3GQH8"/>
<dbReference type="PANTHER" id="PTHR33571">
    <property type="entry name" value="SSL8005 PROTEIN"/>
    <property type="match status" value="1"/>
</dbReference>
<evidence type="ECO:0000256" key="5">
    <source>
        <dbReference type="ARBA" id="ARBA00022723"/>
    </source>
</evidence>
<evidence type="ECO:0000313" key="12">
    <source>
        <dbReference type="Proteomes" id="UP000033423"/>
    </source>
</evidence>
<dbReference type="PATRIC" id="fig|29290.4.peg.4828"/>
<keyword evidence="7" id="KW-0067">ATP-binding</keyword>
<evidence type="ECO:0000256" key="1">
    <source>
        <dbReference type="ARBA" id="ARBA00001946"/>
    </source>
</evidence>
<comment type="cofactor">
    <cofactor evidence="1">
        <name>Mg(2+)</name>
        <dbReference type="ChEBI" id="CHEBI:18420"/>
    </cofactor>
</comment>
<feature type="domain" description="Polymerase nucleotidyl transferase" evidence="10">
    <location>
        <begin position="2"/>
        <end position="77"/>
    </location>
</feature>
<dbReference type="InterPro" id="IPR052038">
    <property type="entry name" value="Type-VII_TA_antitoxin"/>
</dbReference>
<evidence type="ECO:0000256" key="6">
    <source>
        <dbReference type="ARBA" id="ARBA00022741"/>
    </source>
</evidence>
<keyword evidence="8" id="KW-0460">Magnesium</keyword>
<gene>
    <name evidence="11" type="ORF">MBAV_003650</name>
</gene>
<keyword evidence="12" id="KW-1185">Reference proteome</keyword>
<evidence type="ECO:0000256" key="9">
    <source>
        <dbReference type="ARBA" id="ARBA00038276"/>
    </source>
</evidence>
<dbReference type="InterPro" id="IPR043519">
    <property type="entry name" value="NT_sf"/>
</dbReference>
<dbReference type="GO" id="GO:0005524">
    <property type="term" value="F:ATP binding"/>
    <property type="evidence" value="ECO:0007669"/>
    <property type="project" value="UniProtKB-KW"/>
</dbReference>
<evidence type="ECO:0000259" key="10">
    <source>
        <dbReference type="Pfam" id="PF01909"/>
    </source>
</evidence>
<comment type="caution">
    <text evidence="11">The sequence shown here is derived from an EMBL/GenBank/DDBJ whole genome shotgun (WGS) entry which is preliminary data.</text>
</comment>
<dbReference type="SUPFAM" id="SSF81301">
    <property type="entry name" value="Nucleotidyltransferase"/>
    <property type="match status" value="1"/>
</dbReference>
<keyword evidence="4" id="KW-0548">Nucleotidyltransferase</keyword>
<sequence>TRFKVKTIGIFGSYVRGQQKKRSDIDILVELKDGVTLIDFMRLEGYLRELFGTKVDLVMKDALKPYIGKRILAEVVYV</sequence>
<keyword evidence="3 11" id="KW-0808">Transferase</keyword>
<reference evidence="11 12" key="1">
    <citation type="submission" date="2015-02" db="EMBL/GenBank/DDBJ databases">
        <title>Single-cell genomics of uncultivated deep-branching MTB reveals a conserved set of magnetosome genes.</title>
        <authorList>
            <person name="Kolinko S."/>
            <person name="Richter M."/>
            <person name="Glockner F.O."/>
            <person name="Brachmann A."/>
            <person name="Schuler D."/>
        </authorList>
    </citation>
    <scope>NUCLEOTIDE SEQUENCE [LARGE SCALE GENOMIC DNA]</scope>
    <source>
        <strain evidence="11">TM-1</strain>
    </source>
</reference>
<evidence type="ECO:0000256" key="3">
    <source>
        <dbReference type="ARBA" id="ARBA00022679"/>
    </source>
</evidence>
<keyword evidence="6" id="KW-0547">Nucleotide-binding</keyword>
<dbReference type="EMBL" id="LACI01001591">
    <property type="protein sequence ID" value="KJU84156.1"/>
    <property type="molecule type" value="Genomic_DNA"/>
</dbReference>
<dbReference type="InterPro" id="IPR002934">
    <property type="entry name" value="Polymerase_NTP_transf_dom"/>
</dbReference>
<dbReference type="Pfam" id="PF01909">
    <property type="entry name" value="NTP_transf_2"/>
    <property type="match status" value="1"/>
</dbReference>
<dbReference type="Proteomes" id="UP000033423">
    <property type="component" value="Unassembled WGS sequence"/>
</dbReference>
<protein>
    <submittedName>
        <fullName evidence="11">Nucleotidyltransferase</fullName>
    </submittedName>
</protein>
<comment type="similarity">
    <text evidence="9">Belongs to the MntA antitoxin family.</text>
</comment>
<dbReference type="Gene3D" id="3.30.460.10">
    <property type="entry name" value="Beta Polymerase, domain 2"/>
    <property type="match status" value="1"/>
</dbReference>
<dbReference type="GO" id="GO:0016779">
    <property type="term" value="F:nucleotidyltransferase activity"/>
    <property type="evidence" value="ECO:0007669"/>
    <property type="project" value="UniProtKB-KW"/>
</dbReference>